<accession>A0A6B3NH80</accession>
<organism evidence="1">
    <name type="scientific">Symploca sp. SIO1C4</name>
    <dbReference type="NCBI Taxonomy" id="2607765"/>
    <lineage>
        <taxon>Bacteria</taxon>
        <taxon>Bacillati</taxon>
        <taxon>Cyanobacteriota</taxon>
        <taxon>Cyanophyceae</taxon>
        <taxon>Coleofasciculales</taxon>
        <taxon>Coleofasciculaceae</taxon>
        <taxon>Symploca</taxon>
    </lineage>
</organism>
<dbReference type="EMBL" id="JAAHFQ010000243">
    <property type="protein sequence ID" value="NER28658.1"/>
    <property type="molecule type" value="Genomic_DNA"/>
</dbReference>
<comment type="caution">
    <text evidence="1">The sequence shown here is derived from an EMBL/GenBank/DDBJ whole genome shotgun (WGS) entry which is preliminary data.</text>
</comment>
<gene>
    <name evidence="1" type="ORF">F6J89_13745</name>
</gene>
<name>A0A6B3NH80_9CYAN</name>
<evidence type="ECO:0000313" key="1">
    <source>
        <dbReference type="EMBL" id="NER28658.1"/>
    </source>
</evidence>
<sequence>MQVKVLTEKEQQVISEYDKYGVGEIAKHNILNPNSGWSEIIAETSIEELTVGTGHNSNNGFCHRHLH</sequence>
<dbReference type="AlphaFoldDB" id="A0A6B3NH80"/>
<reference evidence="1" key="1">
    <citation type="submission" date="2019-11" db="EMBL/GenBank/DDBJ databases">
        <title>Genomic insights into an expanded diversity of filamentous marine cyanobacteria reveals the extraordinary biosynthetic potential of Moorea and Okeania.</title>
        <authorList>
            <person name="Ferreira Leao T."/>
            <person name="Wang M."/>
            <person name="Moss N."/>
            <person name="Da Silva R."/>
            <person name="Sanders J."/>
            <person name="Nurk S."/>
            <person name="Gurevich A."/>
            <person name="Humphrey G."/>
            <person name="Reher R."/>
            <person name="Zhu Q."/>
            <person name="Belda-Ferre P."/>
            <person name="Glukhov E."/>
            <person name="Rex R."/>
            <person name="Dorrestein P.C."/>
            <person name="Knight R."/>
            <person name="Pevzner P."/>
            <person name="Gerwick W.H."/>
            <person name="Gerwick L."/>
        </authorList>
    </citation>
    <scope>NUCLEOTIDE SEQUENCE</scope>
    <source>
        <strain evidence="1">SIO1C4</strain>
    </source>
</reference>
<protein>
    <submittedName>
        <fullName evidence="1">Uncharacterized protein</fullName>
    </submittedName>
</protein>
<proteinExistence type="predicted"/>